<name>A0ABP0AEY6_PIPNA</name>
<keyword evidence="2" id="KW-1185">Reference proteome</keyword>
<accession>A0ABP0AEY6</accession>
<proteinExistence type="predicted"/>
<dbReference type="Proteomes" id="UP001314169">
    <property type="component" value="Chromosome 9"/>
</dbReference>
<gene>
    <name evidence="1" type="ORF">MPIPNATIZW_LOCUS17090</name>
</gene>
<dbReference type="EMBL" id="OY882866">
    <property type="protein sequence ID" value="CAK6448784.1"/>
    <property type="molecule type" value="Genomic_DNA"/>
</dbReference>
<sequence length="131" mass="14568">MGAHMVVDGRVNFPGLSIASPNLLSSEPCALECTKMKKEDHFWTDLSADELIQKHWIHSLPLPQDSLTKHSALCFQKRHCSGSMGVRPSLSAHDSVKSLHQNFWATLLYGKNDILFQLVHVHLGPRSSIGV</sequence>
<protein>
    <submittedName>
        <fullName evidence="1">Uncharacterized protein</fullName>
    </submittedName>
</protein>
<evidence type="ECO:0000313" key="2">
    <source>
        <dbReference type="Proteomes" id="UP001314169"/>
    </source>
</evidence>
<evidence type="ECO:0000313" key="1">
    <source>
        <dbReference type="EMBL" id="CAK6448784.1"/>
    </source>
</evidence>
<organism evidence="1 2">
    <name type="scientific">Pipistrellus nathusii</name>
    <name type="common">Nathusius' pipistrelle</name>
    <dbReference type="NCBI Taxonomy" id="59473"/>
    <lineage>
        <taxon>Eukaryota</taxon>
        <taxon>Metazoa</taxon>
        <taxon>Chordata</taxon>
        <taxon>Craniata</taxon>
        <taxon>Vertebrata</taxon>
        <taxon>Euteleostomi</taxon>
        <taxon>Mammalia</taxon>
        <taxon>Eutheria</taxon>
        <taxon>Laurasiatheria</taxon>
        <taxon>Chiroptera</taxon>
        <taxon>Yangochiroptera</taxon>
        <taxon>Vespertilionidae</taxon>
        <taxon>Pipistrellus</taxon>
    </lineage>
</organism>
<reference evidence="1" key="1">
    <citation type="submission" date="2023-12" db="EMBL/GenBank/DDBJ databases">
        <authorList>
            <person name="Brown T."/>
        </authorList>
    </citation>
    <scope>NUCLEOTIDE SEQUENCE</scope>
</reference>